<keyword evidence="2" id="KW-1185">Reference proteome</keyword>
<dbReference type="OrthoDB" id="3474152at2759"/>
<dbReference type="STRING" id="1835702.A0A1F5L1K2"/>
<organism evidence="1 2">
    <name type="scientific">Penicillium arizonense</name>
    <dbReference type="NCBI Taxonomy" id="1835702"/>
    <lineage>
        <taxon>Eukaryota</taxon>
        <taxon>Fungi</taxon>
        <taxon>Dikarya</taxon>
        <taxon>Ascomycota</taxon>
        <taxon>Pezizomycotina</taxon>
        <taxon>Eurotiomycetes</taxon>
        <taxon>Eurotiomycetidae</taxon>
        <taxon>Eurotiales</taxon>
        <taxon>Aspergillaceae</taxon>
        <taxon>Penicillium</taxon>
    </lineage>
</organism>
<dbReference type="RefSeq" id="XP_022482268.1">
    <property type="nucleotide sequence ID" value="XM_022637873.1"/>
</dbReference>
<dbReference type="Proteomes" id="UP000177622">
    <property type="component" value="Unassembled WGS sequence"/>
</dbReference>
<evidence type="ECO:0000313" key="1">
    <source>
        <dbReference type="EMBL" id="OGE46801.1"/>
    </source>
</evidence>
<proteinExistence type="predicted"/>
<evidence type="ECO:0000313" key="2">
    <source>
        <dbReference type="Proteomes" id="UP000177622"/>
    </source>
</evidence>
<gene>
    <name evidence="1" type="ORF">PENARI_c107G03370</name>
</gene>
<name>A0A1F5L1K2_PENAI</name>
<accession>A0A1F5L1K2</accession>
<dbReference type="EMBL" id="LXJU01000107">
    <property type="protein sequence ID" value="OGE46801.1"/>
    <property type="molecule type" value="Genomic_DNA"/>
</dbReference>
<reference evidence="1 2" key="1">
    <citation type="journal article" date="2016" name="Sci. Rep.">
        <title>Penicillium arizonense, a new, genome sequenced fungal species, reveals a high chemical diversity in secreted metabolites.</title>
        <authorList>
            <person name="Grijseels S."/>
            <person name="Nielsen J.C."/>
            <person name="Randelovic M."/>
            <person name="Nielsen J."/>
            <person name="Nielsen K.F."/>
            <person name="Workman M."/>
            <person name="Frisvad J.C."/>
        </authorList>
    </citation>
    <scope>NUCLEOTIDE SEQUENCE [LARGE SCALE GENOMIC DNA]</scope>
    <source>
        <strain evidence="1 2">CBS 141311</strain>
    </source>
</reference>
<dbReference type="GeneID" id="34582607"/>
<sequence length="113" mass="12718">MRRIKLDPNPIGEENFLFINAFKEWGEGNVLEASRQWGFNFSAALHEALTLGQSIPWKDDLIAQAEWIGTVVSGAPSLCGLDSVLVRQHGYYPRQMSHFSGVRLDVRYAQLLA</sequence>
<comment type="caution">
    <text evidence="1">The sequence shown here is derived from an EMBL/GenBank/DDBJ whole genome shotgun (WGS) entry which is preliminary data.</text>
</comment>
<dbReference type="AlphaFoldDB" id="A0A1F5L1K2"/>
<protein>
    <submittedName>
        <fullName evidence="1">Uncharacterized protein</fullName>
    </submittedName>
</protein>